<keyword evidence="3" id="KW-1185">Reference proteome</keyword>
<keyword evidence="1" id="KW-0812">Transmembrane</keyword>
<comment type="caution">
    <text evidence="2">The sequence shown here is derived from an EMBL/GenBank/DDBJ whole genome shotgun (WGS) entry which is preliminary data.</text>
</comment>
<keyword evidence="1" id="KW-0472">Membrane</keyword>
<dbReference type="Proteomes" id="UP000727407">
    <property type="component" value="Unassembled WGS sequence"/>
</dbReference>
<evidence type="ECO:0000313" key="3">
    <source>
        <dbReference type="Proteomes" id="UP000727407"/>
    </source>
</evidence>
<reference evidence="2" key="1">
    <citation type="submission" date="2020-07" db="EMBL/GenBank/DDBJ databases">
        <title>Clarias magur genome sequencing, assembly and annotation.</title>
        <authorList>
            <person name="Kushwaha B."/>
            <person name="Kumar R."/>
            <person name="Das P."/>
            <person name="Joshi C.G."/>
            <person name="Kumar D."/>
            <person name="Nagpure N.S."/>
            <person name="Pandey M."/>
            <person name="Agarwal S."/>
            <person name="Srivastava S."/>
            <person name="Singh M."/>
            <person name="Sahoo L."/>
            <person name="Jayasankar P."/>
            <person name="Meher P.K."/>
            <person name="Koringa P.G."/>
            <person name="Iquebal M.A."/>
            <person name="Das S.P."/>
            <person name="Bit A."/>
            <person name="Patnaik S."/>
            <person name="Patel N."/>
            <person name="Shah T.M."/>
            <person name="Hinsu A."/>
            <person name="Jena J.K."/>
        </authorList>
    </citation>
    <scope>NUCLEOTIDE SEQUENCE</scope>
    <source>
        <strain evidence="2">CIFAMagur01</strain>
        <tissue evidence="2">Testis</tissue>
    </source>
</reference>
<proteinExistence type="predicted"/>
<feature type="non-terminal residue" evidence="2">
    <location>
        <position position="1"/>
    </location>
</feature>
<feature type="transmembrane region" description="Helical" evidence="1">
    <location>
        <begin position="12"/>
        <end position="32"/>
    </location>
</feature>
<evidence type="ECO:0000313" key="2">
    <source>
        <dbReference type="EMBL" id="KAF5897838.1"/>
    </source>
</evidence>
<keyword evidence="1" id="KW-1133">Transmembrane helix</keyword>
<accession>A0A8J4U0J5</accession>
<name>A0A8J4U0J5_CLAMG</name>
<gene>
    <name evidence="2" type="primary">Spint1</name>
    <name evidence="2" type="ORF">DAT39_012447</name>
</gene>
<dbReference type="AlphaFoldDB" id="A0A8J4U0J5"/>
<evidence type="ECO:0000256" key="1">
    <source>
        <dbReference type="SAM" id="Phobius"/>
    </source>
</evidence>
<dbReference type="EMBL" id="QNUK01000219">
    <property type="protein sequence ID" value="KAF5897838.1"/>
    <property type="molecule type" value="Genomic_DNA"/>
</dbReference>
<organism evidence="2 3">
    <name type="scientific">Clarias magur</name>
    <name type="common">Asian catfish</name>
    <name type="synonym">Macropteronotus magur</name>
    <dbReference type="NCBI Taxonomy" id="1594786"/>
    <lineage>
        <taxon>Eukaryota</taxon>
        <taxon>Metazoa</taxon>
        <taxon>Chordata</taxon>
        <taxon>Craniata</taxon>
        <taxon>Vertebrata</taxon>
        <taxon>Euteleostomi</taxon>
        <taxon>Actinopterygii</taxon>
        <taxon>Neopterygii</taxon>
        <taxon>Teleostei</taxon>
        <taxon>Ostariophysi</taxon>
        <taxon>Siluriformes</taxon>
        <taxon>Clariidae</taxon>
        <taxon>Clarias</taxon>
    </lineage>
</organism>
<sequence length="55" mass="6326">MKHQGWKLYISYGILAYGGILVMVLVVIILKYCCFYRVTSHESSPINEPPKVKTH</sequence>
<protein>
    <submittedName>
        <fullName evidence="2">Protein WEAK CHLOROPLAST MOVEMENT UNDER BLUE LIGHT-like 3</fullName>
    </submittedName>
</protein>